<dbReference type="EMBL" id="JAHESD010000029">
    <property type="protein sequence ID" value="MBT1704313.1"/>
    <property type="molecule type" value="Genomic_DNA"/>
</dbReference>
<protein>
    <recommendedName>
        <fullName evidence="4">Outer membrane protein beta-barrel domain-containing protein</fullName>
    </recommendedName>
</protein>
<gene>
    <name evidence="2" type="ORF">KK060_13545</name>
</gene>
<proteinExistence type="predicted"/>
<name>A0ABS5VSB3_9BACT</name>
<evidence type="ECO:0000256" key="1">
    <source>
        <dbReference type="SAM" id="SignalP"/>
    </source>
</evidence>
<comment type="caution">
    <text evidence="2">The sequence shown here is derived from an EMBL/GenBank/DDBJ whole genome shotgun (WGS) entry which is preliminary data.</text>
</comment>
<evidence type="ECO:0000313" key="3">
    <source>
        <dbReference type="Proteomes" id="UP000772618"/>
    </source>
</evidence>
<dbReference type="Proteomes" id="UP000772618">
    <property type="component" value="Unassembled WGS sequence"/>
</dbReference>
<dbReference type="RefSeq" id="WP_254154272.1">
    <property type="nucleotide sequence ID" value="NZ_JAHESD010000029.1"/>
</dbReference>
<accession>A0ABS5VSB3</accession>
<keyword evidence="3" id="KW-1185">Reference proteome</keyword>
<organism evidence="2 3">
    <name type="scientific">Chryseosolibacter indicus</name>
    <dbReference type="NCBI Taxonomy" id="2782351"/>
    <lineage>
        <taxon>Bacteria</taxon>
        <taxon>Pseudomonadati</taxon>
        <taxon>Bacteroidota</taxon>
        <taxon>Cytophagia</taxon>
        <taxon>Cytophagales</taxon>
        <taxon>Chryseotaleaceae</taxon>
        <taxon>Chryseosolibacter</taxon>
    </lineage>
</organism>
<feature type="chain" id="PRO_5047251937" description="Outer membrane protein beta-barrel domain-containing protein" evidence="1">
    <location>
        <begin position="20"/>
        <end position="190"/>
    </location>
</feature>
<keyword evidence="1" id="KW-0732">Signal</keyword>
<evidence type="ECO:0008006" key="4">
    <source>
        <dbReference type="Google" id="ProtNLM"/>
    </source>
</evidence>
<reference evidence="2 3" key="1">
    <citation type="submission" date="2021-05" db="EMBL/GenBank/DDBJ databases">
        <title>A Polyphasic approach of four new species of the genus Ohtaekwangia: Ohtaekwangia histidinii sp. nov., Ohtaekwangia cretensis sp. nov., Ohtaekwangia indiensis sp. nov., Ohtaekwangia reichenbachii sp. nov. from diverse environment.</title>
        <authorList>
            <person name="Octaviana S."/>
        </authorList>
    </citation>
    <scope>NUCLEOTIDE SEQUENCE [LARGE SCALE GENOMIC DNA]</scope>
    <source>
        <strain evidence="2 3">PWU20</strain>
    </source>
</reference>
<evidence type="ECO:0000313" key="2">
    <source>
        <dbReference type="EMBL" id="MBT1704313.1"/>
    </source>
</evidence>
<sequence length="190" mass="21473">MLKNTLPVLFLLITTISFAQDLKQKEVGILMKSLDNFGLTYRTGSKTALWRFSGLSLYGSKNNQDYNKSTSYNISLKAGREFRNDITNKLELRTGLDVSLGYLYSKNPLNYNTKENIFMPGIDGIVGLNFLITEDFIVGAEITPGFYYRTGKRTAYNSNIGVDVETDISEFNFSITNSATLSLIYRFNKD</sequence>
<feature type="signal peptide" evidence="1">
    <location>
        <begin position="1"/>
        <end position="19"/>
    </location>
</feature>